<gene>
    <name evidence="6" type="ORF">SOCG_00338</name>
</gene>
<dbReference type="CDD" id="cd20393">
    <property type="entry name" value="Tudor_SGF29_rpt1"/>
    <property type="match status" value="1"/>
</dbReference>
<dbReference type="RefSeq" id="XP_013018212.1">
    <property type="nucleotide sequence ID" value="XM_013162758.1"/>
</dbReference>
<keyword evidence="3" id="KW-0804">Transcription</keyword>
<evidence type="ECO:0000256" key="4">
    <source>
        <dbReference type="ARBA" id="ARBA00023242"/>
    </source>
</evidence>
<dbReference type="GO" id="GO:0008104">
    <property type="term" value="P:intracellular protein localization"/>
    <property type="evidence" value="ECO:0007669"/>
    <property type="project" value="EnsemblFungi"/>
</dbReference>
<dbReference type="OrthoDB" id="10265994at2759"/>
<dbReference type="EMBL" id="KE503207">
    <property type="protein sequence ID" value="EPX72575.1"/>
    <property type="molecule type" value="Genomic_DNA"/>
</dbReference>
<dbReference type="Gene3D" id="2.30.30.140">
    <property type="match status" value="2"/>
</dbReference>
<accession>S9R2H3</accession>
<dbReference type="PANTHER" id="PTHR21539:SF0">
    <property type="entry name" value="SAGA-ASSOCIATED FACTOR 29"/>
    <property type="match status" value="1"/>
</dbReference>
<dbReference type="AlphaFoldDB" id="S9R2H3"/>
<dbReference type="Pfam" id="PF07039">
    <property type="entry name" value="SGF29_Tudor"/>
    <property type="match status" value="1"/>
</dbReference>
<evidence type="ECO:0000259" key="5">
    <source>
        <dbReference type="PROSITE" id="PS51518"/>
    </source>
</evidence>
<keyword evidence="4" id="KW-0539">Nucleus</keyword>
<dbReference type="GO" id="GO:0005634">
    <property type="term" value="C:nucleus"/>
    <property type="evidence" value="ECO:0007669"/>
    <property type="project" value="UniProtKB-SubCell"/>
</dbReference>
<dbReference type="HOGENOM" id="CLU_023535_2_0_1"/>
<dbReference type="InterPro" id="IPR010750">
    <property type="entry name" value="SGF29_tudor-like_dom"/>
</dbReference>
<dbReference type="Proteomes" id="UP000016088">
    <property type="component" value="Unassembled WGS sequence"/>
</dbReference>
<proteinExistence type="predicted"/>
<feature type="domain" description="SGF29 C-terminal" evidence="5">
    <location>
        <begin position="115"/>
        <end position="249"/>
    </location>
</feature>
<protein>
    <submittedName>
        <fullName evidence="6">SAGA complex subunit Sgf29</fullName>
    </submittedName>
</protein>
<evidence type="ECO:0000313" key="6">
    <source>
        <dbReference type="EMBL" id="EPX72575.1"/>
    </source>
</evidence>
<keyword evidence="7" id="KW-1185">Reference proteome</keyword>
<comment type="subcellular location">
    <subcellularLocation>
        <location evidence="1">Nucleus</location>
    </subcellularLocation>
</comment>
<reference evidence="6 7" key="1">
    <citation type="journal article" date="2011" name="Science">
        <title>Comparative functional genomics of the fission yeasts.</title>
        <authorList>
            <person name="Rhind N."/>
            <person name="Chen Z."/>
            <person name="Yassour M."/>
            <person name="Thompson D.A."/>
            <person name="Haas B.J."/>
            <person name="Habib N."/>
            <person name="Wapinski I."/>
            <person name="Roy S."/>
            <person name="Lin M.F."/>
            <person name="Heiman D.I."/>
            <person name="Young S.K."/>
            <person name="Furuya K."/>
            <person name="Guo Y."/>
            <person name="Pidoux A."/>
            <person name="Chen H.M."/>
            <person name="Robbertse B."/>
            <person name="Goldberg J.M."/>
            <person name="Aoki K."/>
            <person name="Bayne E.H."/>
            <person name="Berlin A.M."/>
            <person name="Desjardins C.A."/>
            <person name="Dobbs E."/>
            <person name="Dukaj L."/>
            <person name="Fan L."/>
            <person name="FitzGerald M.G."/>
            <person name="French C."/>
            <person name="Gujja S."/>
            <person name="Hansen K."/>
            <person name="Keifenheim D."/>
            <person name="Levin J.Z."/>
            <person name="Mosher R.A."/>
            <person name="Mueller C.A."/>
            <person name="Pfiffner J."/>
            <person name="Priest M."/>
            <person name="Russ C."/>
            <person name="Smialowska A."/>
            <person name="Swoboda P."/>
            <person name="Sykes S.M."/>
            <person name="Vaughn M."/>
            <person name="Vengrova S."/>
            <person name="Yoder R."/>
            <person name="Zeng Q."/>
            <person name="Allshire R."/>
            <person name="Baulcombe D."/>
            <person name="Birren B.W."/>
            <person name="Brown W."/>
            <person name="Ekwall K."/>
            <person name="Kellis M."/>
            <person name="Leatherwood J."/>
            <person name="Levin H."/>
            <person name="Margalit H."/>
            <person name="Martienssen R."/>
            <person name="Nieduszynski C.A."/>
            <person name="Spatafora J.W."/>
            <person name="Friedman N."/>
            <person name="Dalgaard J.Z."/>
            <person name="Baumann P."/>
            <person name="Niki H."/>
            <person name="Regev A."/>
            <person name="Nusbaum C."/>
        </authorList>
    </citation>
    <scope>NUCLEOTIDE SEQUENCE [LARGE SCALE GENOMIC DNA]</scope>
    <source>
        <strain evidence="7">yFS286</strain>
    </source>
</reference>
<dbReference type="PROSITE" id="PS51518">
    <property type="entry name" value="SGF29_C"/>
    <property type="match status" value="1"/>
</dbReference>
<dbReference type="GO" id="GO:0140671">
    <property type="term" value="C:ADA complex"/>
    <property type="evidence" value="ECO:0007669"/>
    <property type="project" value="EnsemblFungi"/>
</dbReference>
<dbReference type="PANTHER" id="PTHR21539">
    <property type="entry name" value="SAGA-ASSOCIATED FACTOR 29"/>
    <property type="match status" value="1"/>
</dbReference>
<evidence type="ECO:0000256" key="2">
    <source>
        <dbReference type="ARBA" id="ARBA00023015"/>
    </source>
</evidence>
<keyword evidence="2" id="KW-0805">Transcription regulation</keyword>
<dbReference type="CDD" id="cd20394">
    <property type="entry name" value="Tudor_SGF29_rpt2"/>
    <property type="match status" value="1"/>
</dbReference>
<dbReference type="eggNOG" id="KOG3038">
    <property type="taxonomic scope" value="Eukaryota"/>
</dbReference>
<evidence type="ECO:0000256" key="1">
    <source>
        <dbReference type="ARBA" id="ARBA00004123"/>
    </source>
</evidence>
<dbReference type="GO" id="GO:0045944">
    <property type="term" value="P:positive regulation of transcription by RNA polymerase II"/>
    <property type="evidence" value="ECO:0007669"/>
    <property type="project" value="EnsemblFungi"/>
</dbReference>
<dbReference type="VEuPathDB" id="FungiDB:SOCG_00338"/>
<organism evidence="6 7">
    <name type="scientific">Schizosaccharomyces octosporus (strain yFS286)</name>
    <name type="common">Fission yeast</name>
    <name type="synonym">Octosporomyces octosporus</name>
    <dbReference type="NCBI Taxonomy" id="483514"/>
    <lineage>
        <taxon>Eukaryota</taxon>
        <taxon>Fungi</taxon>
        <taxon>Dikarya</taxon>
        <taxon>Ascomycota</taxon>
        <taxon>Taphrinomycotina</taxon>
        <taxon>Schizosaccharomycetes</taxon>
        <taxon>Schizosaccharomycetales</taxon>
        <taxon>Schizosaccharomycetaceae</taxon>
        <taxon>Schizosaccharomyces</taxon>
    </lineage>
</organism>
<dbReference type="GeneID" id="25029322"/>
<name>S9R2H3_SCHOY</name>
<dbReference type="GO" id="GO:0000124">
    <property type="term" value="C:SAGA complex"/>
    <property type="evidence" value="ECO:0007669"/>
    <property type="project" value="EnsemblFungi"/>
</dbReference>
<dbReference type="InterPro" id="IPR047288">
    <property type="entry name" value="Tudor_SGF29_rpt1"/>
</dbReference>
<evidence type="ECO:0000313" key="7">
    <source>
        <dbReference type="Proteomes" id="UP000016088"/>
    </source>
</evidence>
<dbReference type="GO" id="GO:0140002">
    <property type="term" value="F:histone H3K4me3 reader activity"/>
    <property type="evidence" value="ECO:0007669"/>
    <property type="project" value="EnsemblFungi"/>
</dbReference>
<dbReference type="InterPro" id="IPR047287">
    <property type="entry name" value="Tudor_SGF29_rpt2"/>
</dbReference>
<dbReference type="GO" id="GO:0072742">
    <property type="term" value="P:SAGA complex localization to transcription regulatory region"/>
    <property type="evidence" value="ECO:0007669"/>
    <property type="project" value="EnsemblFungi"/>
</dbReference>
<dbReference type="OMA" id="QKECHET"/>
<dbReference type="InterPro" id="IPR037802">
    <property type="entry name" value="SGF29"/>
</dbReference>
<evidence type="ECO:0000256" key="3">
    <source>
        <dbReference type="ARBA" id="ARBA00023163"/>
    </source>
</evidence>
<sequence>MNQSLMGRINTSEDVDSMWNKFCADLEPIKKLLVDQKECHETVENKDLDLDARVEASRHGLQATKDQKALLDPAIQSLEVIIHVLEKANEKSAASVMNSPLTRSRRNRSASQIFIPPSLAPGMSVAFRLPRTPDNEGGEWIQCIINKVTGDPKNKYEVQDPEPDDDGNPGQVYRTSANNLIYIPPKTVSLPSLGPGTTVLARYPETTTFYKAEVIRTLPSGACKLRFEGEEEAGKETTVERHLVLDYNG</sequence>
<dbReference type="GO" id="GO:0046695">
    <property type="term" value="C:SLIK (SAGA-like) complex"/>
    <property type="evidence" value="ECO:0007669"/>
    <property type="project" value="EnsemblFungi"/>
</dbReference>